<dbReference type="Proteomes" id="UP000003793">
    <property type="component" value="Unassembled WGS sequence"/>
</dbReference>
<dbReference type="Pfam" id="PF12672">
    <property type="entry name" value="DUF3793"/>
    <property type="match status" value="1"/>
</dbReference>
<name>C0B9G1_9FIRM</name>
<protein>
    <recommendedName>
        <fullName evidence="3">DUF3793 domain-containing protein</fullName>
    </recommendedName>
</protein>
<dbReference type="AlphaFoldDB" id="C0B9G1"/>
<evidence type="ECO:0000313" key="2">
    <source>
        <dbReference type="Proteomes" id="UP000003793"/>
    </source>
</evidence>
<organism evidence="1 2">
    <name type="scientific">Coprococcus comes ATCC 27758</name>
    <dbReference type="NCBI Taxonomy" id="470146"/>
    <lineage>
        <taxon>Bacteria</taxon>
        <taxon>Bacillati</taxon>
        <taxon>Bacillota</taxon>
        <taxon>Clostridia</taxon>
        <taxon>Lachnospirales</taxon>
        <taxon>Lachnospiraceae</taxon>
        <taxon>Coprococcus</taxon>
    </lineage>
</organism>
<reference evidence="1 2" key="1">
    <citation type="submission" date="2009-02" db="EMBL/GenBank/DDBJ databases">
        <authorList>
            <person name="Fulton L."/>
            <person name="Clifton S."/>
            <person name="Fulton B."/>
            <person name="Xu J."/>
            <person name="Minx P."/>
            <person name="Pepin K.H."/>
            <person name="Johnson M."/>
            <person name="Bhonagiri V."/>
            <person name="Nash W.E."/>
            <person name="Mardis E.R."/>
            <person name="Wilson R.K."/>
        </authorList>
    </citation>
    <scope>NUCLEOTIDE SEQUENCE [LARGE SCALE GENOMIC DNA]</scope>
    <source>
        <strain evidence="1 2">ATCC 27758</strain>
    </source>
</reference>
<evidence type="ECO:0008006" key="3">
    <source>
        <dbReference type="Google" id="ProtNLM"/>
    </source>
</evidence>
<dbReference type="InterPro" id="IPR024523">
    <property type="entry name" value="DUF3793"/>
</dbReference>
<dbReference type="HOGENOM" id="CLU_080981_1_0_9"/>
<reference evidence="1 2" key="2">
    <citation type="submission" date="2009-03" db="EMBL/GenBank/DDBJ databases">
        <title>Draft genome sequence of Coprococcus comes (ATCC 27758).</title>
        <authorList>
            <person name="Sudarsanam P."/>
            <person name="Ley R."/>
            <person name="Guruge J."/>
            <person name="Turnbaugh P.J."/>
            <person name="Mahowald M."/>
            <person name="Liep D."/>
            <person name="Gordon J."/>
        </authorList>
    </citation>
    <scope>NUCLEOTIDE SEQUENCE [LARGE SCALE GENOMIC DNA]</scope>
    <source>
        <strain evidence="1 2">ATCC 27758</strain>
    </source>
</reference>
<accession>C0B9G1</accession>
<proteinExistence type="predicted"/>
<dbReference type="EMBL" id="ABVR01000040">
    <property type="protein sequence ID" value="EEG89913.1"/>
    <property type="molecule type" value="Genomic_DNA"/>
</dbReference>
<evidence type="ECO:0000313" key="1">
    <source>
        <dbReference type="EMBL" id="EEG89913.1"/>
    </source>
</evidence>
<comment type="caution">
    <text evidence="1">The sequence shown here is derived from an EMBL/GenBank/DDBJ whole genome shotgun (WGS) entry which is preliminary data.</text>
</comment>
<gene>
    <name evidence="1" type="ORF">COPCOM_01787</name>
</gene>
<sequence length="205" mass="23999">MQEENNMNWMQKDVQTSAQMEIAWQCAPVLTGVKPSNILTLKNVSEKEVAESLKEMGISYSMLCDGGVRKVWLIYREEEILEILGKKEYSEFLDTLGYRGFEFPQMLQIMNLRFEGYQHGSAEFPHELGIFLGYPLADVKGFIEHNGKDFLYQGYWKVYENVEERKKMFSIYNVVKEEFIREMQAGKDLWHAARSVRQPFDIQPA</sequence>